<proteinExistence type="predicted"/>
<reference evidence="3 4" key="1">
    <citation type="submission" date="2018-06" db="EMBL/GenBank/DDBJ databases">
        <title>A transcriptomic atlas of mushroom development highlights an independent origin of complex multicellularity.</title>
        <authorList>
            <consortium name="DOE Joint Genome Institute"/>
            <person name="Krizsan K."/>
            <person name="Almasi E."/>
            <person name="Merenyi Z."/>
            <person name="Sahu N."/>
            <person name="Viragh M."/>
            <person name="Koszo T."/>
            <person name="Mondo S."/>
            <person name="Kiss B."/>
            <person name="Balint B."/>
            <person name="Kues U."/>
            <person name="Barry K."/>
            <person name="Hegedus J.C."/>
            <person name="Henrissat B."/>
            <person name="Johnson J."/>
            <person name="Lipzen A."/>
            <person name="Ohm R."/>
            <person name="Nagy I."/>
            <person name="Pangilinan J."/>
            <person name="Yan J."/>
            <person name="Xiong Y."/>
            <person name="Grigoriev I.V."/>
            <person name="Hibbett D.S."/>
            <person name="Nagy L.G."/>
        </authorList>
    </citation>
    <scope>NUCLEOTIDE SEQUENCE [LARGE SCALE GENOMIC DNA]</scope>
    <source>
        <strain evidence="3 4">SZMC22713</strain>
    </source>
</reference>
<name>A0A4Y7Q680_9AGAM</name>
<organism evidence="3 4">
    <name type="scientific">Rickenella mellea</name>
    <dbReference type="NCBI Taxonomy" id="50990"/>
    <lineage>
        <taxon>Eukaryota</taxon>
        <taxon>Fungi</taxon>
        <taxon>Dikarya</taxon>
        <taxon>Basidiomycota</taxon>
        <taxon>Agaricomycotina</taxon>
        <taxon>Agaricomycetes</taxon>
        <taxon>Hymenochaetales</taxon>
        <taxon>Rickenellaceae</taxon>
        <taxon>Rickenella</taxon>
    </lineage>
</organism>
<feature type="domain" description="F-box" evidence="2">
    <location>
        <begin position="59"/>
        <end position="107"/>
    </location>
</feature>
<evidence type="ECO:0000313" key="3">
    <source>
        <dbReference type="EMBL" id="TDL23157.1"/>
    </source>
</evidence>
<keyword evidence="4" id="KW-1185">Reference proteome</keyword>
<evidence type="ECO:0000313" key="4">
    <source>
        <dbReference type="Proteomes" id="UP000294933"/>
    </source>
</evidence>
<dbReference type="Gene3D" id="1.20.1280.50">
    <property type="match status" value="1"/>
</dbReference>
<sequence>MTDMPFDGGDHTYDEALLSSPPTYDPWSTEALERIGELLDEPQHYEPMADIVFPEISFIGRLPPELLAQVFLHSAACHPDSPSRLSQVCKAWRDVAHMYSSVWQHVNIICNTEPDLQRMRHKAEYWLERSKVVPVDIGIVYGDTQYLLPLLSYVVPAVQRWQNAIFVGLCAAGITPHFHCDGKNSHLDSLAITLSHPDPNDVVTEDTDLLEEAAQRIKMLSFNDQHLKLRALAVVIHTFPSSEHMAQLSTLTELNIIHSSFDDSKLTPHHVLDFVSVCPSLESIYFDNGWCREPEPHDPCIDIPVTTIPHLRTLSLRCLTSIRCFLSHISTPALENLSLIHINTSNEFDPENPGEPGDSDDEANDFSQSPWTDHATGMGLRKLFSRCTPPIRVFDMDYADLRTKDFKWLFSNFTELETLRVVASDMSDNVARALQPTETWRPLPRLTQLELCQCQKLSGEAVERMVKARYNGGKDGLVMPLEQMNIINCMGVSVWNYHSIAHTFKPRDGLSYIPFSDN</sequence>
<dbReference type="Pfam" id="PF12937">
    <property type="entry name" value="F-box-like"/>
    <property type="match status" value="1"/>
</dbReference>
<protein>
    <recommendedName>
        <fullName evidence="2">F-box domain-containing protein</fullName>
    </recommendedName>
</protein>
<dbReference type="VEuPathDB" id="FungiDB:BD410DRAFT_170450"/>
<dbReference type="Gene3D" id="3.80.10.10">
    <property type="entry name" value="Ribonuclease Inhibitor"/>
    <property type="match status" value="1"/>
</dbReference>
<feature type="compositionally biased region" description="Acidic residues" evidence="1">
    <location>
        <begin position="348"/>
        <end position="364"/>
    </location>
</feature>
<dbReference type="AlphaFoldDB" id="A0A4Y7Q680"/>
<dbReference type="SUPFAM" id="SSF81383">
    <property type="entry name" value="F-box domain"/>
    <property type="match status" value="1"/>
</dbReference>
<gene>
    <name evidence="3" type="ORF">BD410DRAFT_170450</name>
</gene>
<evidence type="ECO:0000256" key="1">
    <source>
        <dbReference type="SAM" id="MobiDB-lite"/>
    </source>
</evidence>
<dbReference type="InterPro" id="IPR001810">
    <property type="entry name" value="F-box_dom"/>
</dbReference>
<dbReference type="OrthoDB" id="3359674at2759"/>
<dbReference type="InterPro" id="IPR032675">
    <property type="entry name" value="LRR_dom_sf"/>
</dbReference>
<dbReference type="EMBL" id="ML170171">
    <property type="protein sequence ID" value="TDL23157.1"/>
    <property type="molecule type" value="Genomic_DNA"/>
</dbReference>
<dbReference type="STRING" id="50990.A0A4Y7Q680"/>
<evidence type="ECO:0000259" key="2">
    <source>
        <dbReference type="Pfam" id="PF12937"/>
    </source>
</evidence>
<dbReference type="Proteomes" id="UP000294933">
    <property type="component" value="Unassembled WGS sequence"/>
</dbReference>
<dbReference type="InterPro" id="IPR036047">
    <property type="entry name" value="F-box-like_dom_sf"/>
</dbReference>
<dbReference type="SUPFAM" id="SSF52047">
    <property type="entry name" value="RNI-like"/>
    <property type="match status" value="1"/>
</dbReference>
<accession>A0A4Y7Q680</accession>
<feature type="region of interest" description="Disordered" evidence="1">
    <location>
        <begin position="345"/>
        <end position="373"/>
    </location>
</feature>